<name>A0A182JKF1_ANOAO</name>
<proteinExistence type="predicted"/>
<sequence length="216" mass="23333">MIGTITMYSMLSSSSAIETITRISLRCDCGSFTFVQKISFTSLGSRLRENAEGSTSIFQHPPPDSNKASSWVSFYLEPLFHPNPAVEKPAVRSGCGCDKRKTNLRDLPVSGIETLVSRFERNPRMLVTTFCGEPVAPNSELPSFESRAFDSPAAPLGLSPEAATVTGSRSAVDDGHDEHEADRGRSMLAVAVVESSSSGRVLAPHRRAAEAHEPLH</sequence>
<reference evidence="1" key="1">
    <citation type="submission" date="2022-08" db="UniProtKB">
        <authorList>
            <consortium name="EnsemblMetazoa"/>
        </authorList>
    </citation>
    <scope>IDENTIFICATION</scope>
    <source>
        <strain evidence="1">EBRO</strain>
    </source>
</reference>
<dbReference type="AlphaFoldDB" id="A0A182JKF1"/>
<organism evidence="1">
    <name type="scientific">Anopheles atroparvus</name>
    <name type="common">European mosquito</name>
    <dbReference type="NCBI Taxonomy" id="41427"/>
    <lineage>
        <taxon>Eukaryota</taxon>
        <taxon>Metazoa</taxon>
        <taxon>Ecdysozoa</taxon>
        <taxon>Arthropoda</taxon>
        <taxon>Hexapoda</taxon>
        <taxon>Insecta</taxon>
        <taxon>Pterygota</taxon>
        <taxon>Neoptera</taxon>
        <taxon>Endopterygota</taxon>
        <taxon>Diptera</taxon>
        <taxon>Nematocera</taxon>
        <taxon>Culicoidea</taxon>
        <taxon>Culicidae</taxon>
        <taxon>Anophelinae</taxon>
        <taxon>Anopheles</taxon>
    </lineage>
</organism>
<dbReference type="EnsemblMetazoa" id="AATE019728-RA">
    <property type="protein sequence ID" value="AATE019728-PA.1"/>
    <property type="gene ID" value="AATE019728"/>
</dbReference>
<accession>A0A182JKF1</accession>
<dbReference type="VEuPathDB" id="VectorBase:AATE019728"/>
<evidence type="ECO:0000313" key="1">
    <source>
        <dbReference type="EnsemblMetazoa" id="AATE019728-PA.1"/>
    </source>
</evidence>
<protein>
    <submittedName>
        <fullName evidence="1">Uncharacterized protein</fullName>
    </submittedName>
</protein>